<accession>A0ABY2XE08</accession>
<organism evidence="2 3">
    <name type="scientific">Arenibacterium halophilum</name>
    <dbReference type="NCBI Taxonomy" id="2583821"/>
    <lineage>
        <taxon>Bacteria</taxon>
        <taxon>Pseudomonadati</taxon>
        <taxon>Pseudomonadota</taxon>
        <taxon>Alphaproteobacteria</taxon>
        <taxon>Rhodobacterales</taxon>
        <taxon>Paracoccaceae</taxon>
        <taxon>Arenibacterium</taxon>
    </lineage>
</organism>
<evidence type="ECO:0000259" key="1">
    <source>
        <dbReference type="Pfam" id="PF00561"/>
    </source>
</evidence>
<sequence>MAQTLPGLTDAQVQVNGQTMSCSHGGSGPALLLLHGFPQTRAMWHGIVPALTGEFTVVAADLRGYGDSSKPEGVAQYTFREMAADQVALMRELGHDTFHIVGHDRGARTAHRLALDCPDAVASLTLMDIIPTLHLLETLTPKLARAYYHWFFLSQPAPLPEAIIAHDPDHYFESLLAGLDPAGLDAFEPEALFAYRQAWRWPDTIAAMCNDYRAAIETDMLHDGIDRGRRVDCPALVLFGSDGVMARHYDVGATWADRLTDMRAIPMPGGHFFPEIFAAETASALLGFLRGLQTSP</sequence>
<dbReference type="PRINTS" id="PR00111">
    <property type="entry name" value="ABHYDROLASE"/>
</dbReference>
<keyword evidence="2" id="KW-0378">Hydrolase</keyword>
<feature type="domain" description="AB hydrolase-1" evidence="1">
    <location>
        <begin position="29"/>
        <end position="273"/>
    </location>
</feature>
<proteinExistence type="predicted"/>
<comment type="caution">
    <text evidence="2">The sequence shown here is derived from an EMBL/GenBank/DDBJ whole genome shotgun (WGS) entry which is preliminary data.</text>
</comment>
<keyword evidence="3" id="KW-1185">Reference proteome</keyword>
<dbReference type="Proteomes" id="UP001191082">
    <property type="component" value="Unassembled WGS sequence"/>
</dbReference>
<dbReference type="PANTHER" id="PTHR43329">
    <property type="entry name" value="EPOXIDE HYDROLASE"/>
    <property type="match status" value="1"/>
</dbReference>
<dbReference type="Pfam" id="PF00561">
    <property type="entry name" value="Abhydrolase_1"/>
    <property type="match status" value="1"/>
</dbReference>
<evidence type="ECO:0000313" key="3">
    <source>
        <dbReference type="Proteomes" id="UP001191082"/>
    </source>
</evidence>
<dbReference type="RefSeq" id="WP_138862079.1">
    <property type="nucleotide sequence ID" value="NZ_VCPC01000001.1"/>
</dbReference>
<dbReference type="InterPro" id="IPR000073">
    <property type="entry name" value="AB_hydrolase_1"/>
</dbReference>
<dbReference type="SUPFAM" id="SSF53474">
    <property type="entry name" value="alpha/beta-Hydrolases"/>
    <property type="match status" value="1"/>
</dbReference>
<protein>
    <submittedName>
        <fullName evidence="2">Alpha/beta hydrolase</fullName>
    </submittedName>
</protein>
<name>A0ABY2XE08_9RHOB</name>
<dbReference type="GO" id="GO:0016787">
    <property type="term" value="F:hydrolase activity"/>
    <property type="evidence" value="ECO:0007669"/>
    <property type="project" value="UniProtKB-KW"/>
</dbReference>
<dbReference type="EMBL" id="VCPC01000001">
    <property type="protein sequence ID" value="TMV14727.1"/>
    <property type="molecule type" value="Genomic_DNA"/>
</dbReference>
<dbReference type="Gene3D" id="3.40.50.1820">
    <property type="entry name" value="alpha/beta hydrolase"/>
    <property type="match status" value="1"/>
</dbReference>
<dbReference type="InterPro" id="IPR029058">
    <property type="entry name" value="AB_hydrolase_fold"/>
</dbReference>
<evidence type="ECO:0000313" key="2">
    <source>
        <dbReference type="EMBL" id="TMV14727.1"/>
    </source>
</evidence>
<reference evidence="2 3" key="1">
    <citation type="submission" date="2019-05" db="EMBL/GenBank/DDBJ databases">
        <title>Marivita sp. nov. isolated from sea sediment.</title>
        <authorList>
            <person name="Kim W."/>
        </authorList>
    </citation>
    <scope>NUCLEOTIDE SEQUENCE [LARGE SCALE GENOMIC DNA]</scope>
    <source>
        <strain evidence="2 3">CAU 1492</strain>
    </source>
</reference>
<gene>
    <name evidence="2" type="ORF">FGK64_01725</name>
</gene>